<feature type="repeat" description="TPR" evidence="1">
    <location>
        <begin position="120"/>
        <end position="153"/>
    </location>
</feature>
<evidence type="ECO:0000256" key="1">
    <source>
        <dbReference type="PROSITE-ProRule" id="PRU00339"/>
    </source>
</evidence>
<dbReference type="EMBL" id="MELI01000065">
    <property type="protein sequence ID" value="OFW33517.1"/>
    <property type="molecule type" value="Genomic_DNA"/>
</dbReference>
<sequence length="232" mass="26724">MTITKDPENSEFFRDGIDEETDLQKQPGQKISIWLAGSIIFFLLLVFVISALIVQRVYFQPPVVRTAVERELLKHKTAIKNNPNNAEAYVGLAGVYLEVEQPDKAIKELEKAIRLEPRSWNARFELGMAYEALGKPEEASSQFWKAAAIDPNNEYSFYQLGRLYHKKRDYGQAIQAYKKTLKVNATLADVHYYLGQCYEKTNKRSLAKQEYEEALKYVDSYPEAEKALKLLE</sequence>
<evidence type="ECO:0000313" key="4">
    <source>
        <dbReference type="Proteomes" id="UP000178086"/>
    </source>
</evidence>
<keyword evidence="2" id="KW-1133">Transmembrane helix</keyword>
<organism evidence="3 4">
    <name type="scientific">Candidatus Aquicultor primus</name>
    <dbReference type="NCBI Taxonomy" id="1797195"/>
    <lineage>
        <taxon>Bacteria</taxon>
        <taxon>Bacillati</taxon>
        <taxon>Actinomycetota</taxon>
        <taxon>Candidatus Aquicultoria</taxon>
        <taxon>Candidatus Aquicultorales</taxon>
        <taxon>Candidatus Aquicultoraceae</taxon>
        <taxon>Candidatus Aquicultor</taxon>
    </lineage>
</organism>
<gene>
    <name evidence="3" type="ORF">A2074_04985</name>
</gene>
<keyword evidence="2" id="KW-0812">Transmembrane</keyword>
<dbReference type="Pfam" id="PF13432">
    <property type="entry name" value="TPR_16"/>
    <property type="match status" value="1"/>
</dbReference>
<feature type="transmembrane region" description="Helical" evidence="2">
    <location>
        <begin position="31"/>
        <end position="54"/>
    </location>
</feature>
<reference evidence="3 4" key="1">
    <citation type="journal article" date="2016" name="Nat. Commun.">
        <title>Thousands of microbial genomes shed light on interconnected biogeochemical processes in an aquifer system.</title>
        <authorList>
            <person name="Anantharaman K."/>
            <person name="Brown C.T."/>
            <person name="Hug L.A."/>
            <person name="Sharon I."/>
            <person name="Castelle C.J."/>
            <person name="Probst A.J."/>
            <person name="Thomas B.C."/>
            <person name="Singh A."/>
            <person name="Wilkins M.J."/>
            <person name="Karaoz U."/>
            <person name="Brodie E.L."/>
            <person name="Williams K.H."/>
            <person name="Hubbard S.S."/>
            <person name="Banfield J.F."/>
        </authorList>
    </citation>
    <scope>NUCLEOTIDE SEQUENCE [LARGE SCALE GENOMIC DNA]</scope>
</reference>
<comment type="caution">
    <text evidence="3">The sequence shown here is derived from an EMBL/GenBank/DDBJ whole genome shotgun (WGS) entry which is preliminary data.</text>
</comment>
<keyword evidence="1" id="KW-0802">TPR repeat</keyword>
<dbReference type="PANTHER" id="PTHR12558">
    <property type="entry name" value="CELL DIVISION CYCLE 16,23,27"/>
    <property type="match status" value="1"/>
</dbReference>
<dbReference type="PROSITE" id="PS50293">
    <property type="entry name" value="TPR_REGION"/>
    <property type="match status" value="1"/>
</dbReference>
<dbReference type="Pfam" id="PF13414">
    <property type="entry name" value="TPR_11"/>
    <property type="match status" value="1"/>
</dbReference>
<dbReference type="SUPFAM" id="SSF48452">
    <property type="entry name" value="TPR-like"/>
    <property type="match status" value="1"/>
</dbReference>
<dbReference type="PANTHER" id="PTHR12558:SF13">
    <property type="entry name" value="CELL DIVISION CYCLE PROTEIN 27 HOMOLOG"/>
    <property type="match status" value="1"/>
</dbReference>
<dbReference type="Gene3D" id="1.25.40.10">
    <property type="entry name" value="Tetratricopeptide repeat domain"/>
    <property type="match status" value="2"/>
</dbReference>
<proteinExistence type="predicted"/>
<feature type="repeat" description="TPR" evidence="1">
    <location>
        <begin position="188"/>
        <end position="221"/>
    </location>
</feature>
<dbReference type="InterPro" id="IPR011990">
    <property type="entry name" value="TPR-like_helical_dom_sf"/>
</dbReference>
<feature type="repeat" description="TPR" evidence="1">
    <location>
        <begin position="86"/>
        <end position="119"/>
    </location>
</feature>
<feature type="repeat" description="TPR" evidence="1">
    <location>
        <begin position="154"/>
        <end position="187"/>
    </location>
</feature>
<evidence type="ECO:0000256" key="2">
    <source>
        <dbReference type="SAM" id="Phobius"/>
    </source>
</evidence>
<dbReference type="PROSITE" id="PS50005">
    <property type="entry name" value="TPR"/>
    <property type="match status" value="4"/>
</dbReference>
<dbReference type="Proteomes" id="UP000178086">
    <property type="component" value="Unassembled WGS sequence"/>
</dbReference>
<dbReference type="InterPro" id="IPR019734">
    <property type="entry name" value="TPR_rpt"/>
</dbReference>
<dbReference type="AlphaFoldDB" id="A0A1F2UKJ6"/>
<dbReference type="SMART" id="SM00028">
    <property type="entry name" value="TPR"/>
    <property type="match status" value="4"/>
</dbReference>
<accession>A0A1F2UKJ6</accession>
<protein>
    <submittedName>
        <fullName evidence="3">Uncharacterized protein</fullName>
    </submittedName>
</protein>
<name>A0A1F2UKJ6_9ACTN</name>
<evidence type="ECO:0000313" key="3">
    <source>
        <dbReference type="EMBL" id="OFW33517.1"/>
    </source>
</evidence>
<keyword evidence="2" id="KW-0472">Membrane</keyword>